<dbReference type="AlphaFoldDB" id="A0A0P9HHS9"/>
<keyword evidence="3" id="KW-1185">Reference proteome</keyword>
<dbReference type="Proteomes" id="UP000050509">
    <property type="component" value="Unassembled WGS sequence"/>
</dbReference>
<gene>
    <name evidence="2" type="ORF">SE17_04115</name>
</gene>
<name>A0A0P9HHS9_9CHLR</name>
<organism evidence="2 3">
    <name type="scientific">Kouleothrix aurantiaca</name>
    <dbReference type="NCBI Taxonomy" id="186479"/>
    <lineage>
        <taxon>Bacteria</taxon>
        <taxon>Bacillati</taxon>
        <taxon>Chloroflexota</taxon>
        <taxon>Chloroflexia</taxon>
        <taxon>Chloroflexales</taxon>
        <taxon>Roseiflexineae</taxon>
        <taxon>Roseiflexaceae</taxon>
        <taxon>Kouleothrix</taxon>
    </lineage>
</organism>
<sequence length="80" mass="9124">MLIASDLFLMLLIGIFLKEMFAVLTSRSMKIKLISFQVALRASPFLWVVNIALKLTAVICFQKRFVLYGKSGPKHLFSKM</sequence>
<feature type="transmembrane region" description="Helical" evidence="1">
    <location>
        <begin position="7"/>
        <end position="24"/>
    </location>
</feature>
<protein>
    <submittedName>
        <fullName evidence="2">Uncharacterized protein</fullName>
    </submittedName>
</protein>
<proteinExistence type="predicted"/>
<keyword evidence="1" id="KW-0472">Membrane</keyword>
<keyword evidence="1" id="KW-1133">Transmembrane helix</keyword>
<evidence type="ECO:0000256" key="1">
    <source>
        <dbReference type="SAM" id="Phobius"/>
    </source>
</evidence>
<feature type="transmembrane region" description="Helical" evidence="1">
    <location>
        <begin position="44"/>
        <end position="61"/>
    </location>
</feature>
<keyword evidence="1" id="KW-0812">Transmembrane</keyword>
<comment type="caution">
    <text evidence="2">The sequence shown here is derived from an EMBL/GenBank/DDBJ whole genome shotgun (WGS) entry which is preliminary data.</text>
</comment>
<accession>A0A0P9HHS9</accession>
<dbReference type="EMBL" id="LJCR01000066">
    <property type="protein sequence ID" value="KPV54376.1"/>
    <property type="molecule type" value="Genomic_DNA"/>
</dbReference>
<evidence type="ECO:0000313" key="3">
    <source>
        <dbReference type="Proteomes" id="UP000050509"/>
    </source>
</evidence>
<reference evidence="2 3" key="1">
    <citation type="submission" date="2015-09" db="EMBL/GenBank/DDBJ databases">
        <title>Draft genome sequence of Kouleothrix aurantiaca JCM 19913.</title>
        <authorList>
            <person name="Hemp J."/>
        </authorList>
    </citation>
    <scope>NUCLEOTIDE SEQUENCE [LARGE SCALE GENOMIC DNA]</scope>
    <source>
        <strain evidence="2 3">COM-B</strain>
    </source>
</reference>
<evidence type="ECO:0000313" key="2">
    <source>
        <dbReference type="EMBL" id="KPV54376.1"/>
    </source>
</evidence>